<evidence type="ECO:0000256" key="2">
    <source>
        <dbReference type="ARBA" id="ARBA00004924"/>
    </source>
</evidence>
<evidence type="ECO:0000256" key="9">
    <source>
        <dbReference type="ARBA" id="ARBA00023002"/>
    </source>
</evidence>
<sequence length="466" mass="51900">MSTPAAEETVHDLVGVGIGPFNLGLAALAEPLELDCVFLDSGEEFRWHPGMMLDGATIQVPFMADLVTMADPTSKYSFLNWLKQVGRLYPFYIREDFHALRAEFDQYYRWVAGQLNSLRWGRTVEQVDYDAESDLFTVTALREGSDMEGSGVETYRAHSLVLGIGTEAFLPAPLRELAEQAPERIRHTSRFLDERQQALADGSVAVIGSGQSAAEVYLELLESQPEHGARLEWITRSARFQPMEDTRLTLEMTSPEYADHFHGLPTPRRDELLAQQQTLYKGISADLVDRIYEALYRHSAVRAVDTALLTDAEVTSAVAGPEGVELSLHHRQTGQRSRRQVGQIIAATGYRPRRPEFLAPVEPLLRRLPDGRLDVTRDYRIDSLGGSDENGSREQGDGAGEAGRGRIFVQNGEEHTHGLSAPDLGMGAYRSARILASLTGREVYPLERRIAFQDFGPAEQTQETRA</sequence>
<keyword evidence="6" id="KW-0285">Flavoprotein</keyword>
<dbReference type="PANTHER" id="PTHR42802:SF1">
    <property type="entry name" value="L-ORNITHINE N(5)-MONOOXYGENASE"/>
    <property type="match status" value="1"/>
</dbReference>
<evidence type="ECO:0000256" key="1">
    <source>
        <dbReference type="ARBA" id="ARBA00001974"/>
    </source>
</evidence>
<dbReference type="EC" id="1.14.13.59" evidence="4"/>
<dbReference type="InterPro" id="IPR025700">
    <property type="entry name" value="Lys/Orn_oxygenase"/>
</dbReference>
<dbReference type="InterPro" id="IPR036188">
    <property type="entry name" value="FAD/NAD-bd_sf"/>
</dbReference>
<keyword evidence="18" id="KW-1185">Reference proteome</keyword>
<evidence type="ECO:0000256" key="6">
    <source>
        <dbReference type="ARBA" id="ARBA00022630"/>
    </source>
</evidence>
<dbReference type="SUPFAM" id="SSF51905">
    <property type="entry name" value="FAD/NAD(P)-binding domain"/>
    <property type="match status" value="2"/>
</dbReference>
<dbReference type="AlphaFoldDB" id="A0A917ATU1"/>
<evidence type="ECO:0000256" key="12">
    <source>
        <dbReference type="ARBA" id="ARBA00031158"/>
    </source>
</evidence>
<protein>
    <recommendedName>
        <fullName evidence="5">L-lysine N6-monooxygenase MbtG</fullName>
        <ecNumber evidence="4">1.14.13.59</ecNumber>
    </recommendedName>
    <alternativeName>
        <fullName evidence="14">Lysine 6-N-hydroxylase</fullName>
    </alternativeName>
    <alternativeName>
        <fullName evidence="13">Lysine N6-hydroxylase</fullName>
    </alternativeName>
    <alternativeName>
        <fullName evidence="11">Lysine-N-oxygenase</fullName>
    </alternativeName>
    <alternativeName>
        <fullName evidence="12">Mycobactin synthase protein G</fullName>
    </alternativeName>
</protein>
<keyword evidence="7" id="KW-0274">FAD</keyword>
<evidence type="ECO:0000256" key="8">
    <source>
        <dbReference type="ARBA" id="ARBA00022857"/>
    </source>
</evidence>
<comment type="catalytic activity">
    <reaction evidence="15">
        <text>L-lysine + NADPH + O2 = N(6)-hydroxy-L-lysine + NADP(+) + H2O</text>
        <dbReference type="Rhea" id="RHEA:23228"/>
        <dbReference type="ChEBI" id="CHEBI:15377"/>
        <dbReference type="ChEBI" id="CHEBI:15379"/>
        <dbReference type="ChEBI" id="CHEBI:32551"/>
        <dbReference type="ChEBI" id="CHEBI:57783"/>
        <dbReference type="ChEBI" id="CHEBI:57820"/>
        <dbReference type="ChEBI" id="CHEBI:58349"/>
        <dbReference type="EC" id="1.14.13.59"/>
    </reaction>
</comment>
<feature type="region of interest" description="Disordered" evidence="16">
    <location>
        <begin position="381"/>
        <end position="403"/>
    </location>
</feature>
<accession>A0A917ATU1</accession>
<comment type="cofactor">
    <cofactor evidence="1">
        <name>FAD</name>
        <dbReference type="ChEBI" id="CHEBI:57692"/>
    </cofactor>
</comment>
<evidence type="ECO:0000256" key="11">
    <source>
        <dbReference type="ARBA" id="ARBA00029939"/>
    </source>
</evidence>
<evidence type="ECO:0000256" key="4">
    <source>
        <dbReference type="ARBA" id="ARBA00013076"/>
    </source>
</evidence>
<comment type="pathway">
    <text evidence="2">Siderophore biosynthesis.</text>
</comment>
<evidence type="ECO:0000313" key="17">
    <source>
        <dbReference type="EMBL" id="GGE73657.1"/>
    </source>
</evidence>
<name>A0A917ATU1_9MICC</name>
<organism evidence="17 18">
    <name type="scientific">Nesterenkonia cremea</name>
    <dbReference type="NCBI Taxonomy" id="1882340"/>
    <lineage>
        <taxon>Bacteria</taxon>
        <taxon>Bacillati</taxon>
        <taxon>Actinomycetota</taxon>
        <taxon>Actinomycetes</taxon>
        <taxon>Micrococcales</taxon>
        <taxon>Micrococcaceae</taxon>
        <taxon>Nesterenkonia</taxon>
    </lineage>
</organism>
<evidence type="ECO:0000313" key="18">
    <source>
        <dbReference type="Proteomes" id="UP000633136"/>
    </source>
</evidence>
<dbReference type="Pfam" id="PF13434">
    <property type="entry name" value="Lys_Orn_oxgnase"/>
    <property type="match status" value="1"/>
</dbReference>
<evidence type="ECO:0000256" key="3">
    <source>
        <dbReference type="ARBA" id="ARBA00007588"/>
    </source>
</evidence>
<evidence type="ECO:0000256" key="14">
    <source>
        <dbReference type="ARBA" id="ARBA00032738"/>
    </source>
</evidence>
<reference evidence="17" key="2">
    <citation type="submission" date="2020-09" db="EMBL/GenBank/DDBJ databases">
        <authorList>
            <person name="Sun Q."/>
            <person name="Zhou Y."/>
        </authorList>
    </citation>
    <scope>NUCLEOTIDE SEQUENCE</scope>
    <source>
        <strain evidence="17">CGMCC 1.15388</strain>
    </source>
</reference>
<dbReference type="RefSeq" id="WP_188685482.1">
    <property type="nucleotide sequence ID" value="NZ_BMIS01000009.1"/>
</dbReference>
<dbReference type="Proteomes" id="UP000633136">
    <property type="component" value="Unassembled WGS sequence"/>
</dbReference>
<dbReference type="Gene3D" id="3.50.50.60">
    <property type="entry name" value="FAD/NAD(P)-binding domain"/>
    <property type="match status" value="1"/>
</dbReference>
<comment type="similarity">
    <text evidence="3">Belongs to the lysine N(6)-hydroxylase/L-ornithine N(5)-oxygenase family.</text>
</comment>
<evidence type="ECO:0000256" key="10">
    <source>
        <dbReference type="ARBA" id="ARBA00023033"/>
    </source>
</evidence>
<evidence type="ECO:0000256" key="16">
    <source>
        <dbReference type="SAM" id="MobiDB-lite"/>
    </source>
</evidence>
<dbReference type="PANTHER" id="PTHR42802">
    <property type="entry name" value="MONOOXYGENASE"/>
    <property type="match status" value="1"/>
</dbReference>
<comment type="caution">
    <text evidence="17">The sequence shown here is derived from an EMBL/GenBank/DDBJ whole genome shotgun (WGS) entry which is preliminary data.</text>
</comment>
<evidence type="ECO:0000256" key="13">
    <source>
        <dbReference type="ARBA" id="ARBA00032493"/>
    </source>
</evidence>
<gene>
    <name evidence="17" type="ORF">GCM10011401_21090</name>
</gene>
<proteinExistence type="inferred from homology"/>
<evidence type="ECO:0000256" key="15">
    <source>
        <dbReference type="ARBA" id="ARBA00048407"/>
    </source>
</evidence>
<keyword evidence="8" id="KW-0521">NADP</keyword>
<dbReference type="GO" id="GO:0047091">
    <property type="term" value="F:L-lysine 6-monooxygenase (NADPH) activity"/>
    <property type="evidence" value="ECO:0007669"/>
    <property type="project" value="UniProtKB-EC"/>
</dbReference>
<keyword evidence="9" id="KW-0560">Oxidoreductase</keyword>
<evidence type="ECO:0000256" key="5">
    <source>
        <dbReference type="ARBA" id="ARBA00016406"/>
    </source>
</evidence>
<dbReference type="EMBL" id="BMIS01000009">
    <property type="protein sequence ID" value="GGE73657.1"/>
    <property type="molecule type" value="Genomic_DNA"/>
</dbReference>
<evidence type="ECO:0000256" key="7">
    <source>
        <dbReference type="ARBA" id="ARBA00022827"/>
    </source>
</evidence>
<keyword evidence="10 17" id="KW-0503">Monooxygenase</keyword>
<reference evidence="17" key="1">
    <citation type="journal article" date="2014" name="Int. J. Syst. Evol. Microbiol.">
        <title>Complete genome sequence of Corynebacterium casei LMG S-19264T (=DSM 44701T), isolated from a smear-ripened cheese.</title>
        <authorList>
            <consortium name="US DOE Joint Genome Institute (JGI-PGF)"/>
            <person name="Walter F."/>
            <person name="Albersmeier A."/>
            <person name="Kalinowski J."/>
            <person name="Ruckert C."/>
        </authorList>
    </citation>
    <scope>NUCLEOTIDE SEQUENCE</scope>
    <source>
        <strain evidence="17">CGMCC 1.15388</strain>
    </source>
</reference>